<evidence type="ECO:0000313" key="19">
    <source>
        <dbReference type="Proteomes" id="UP000469558"/>
    </source>
</evidence>
<evidence type="ECO:0000256" key="2">
    <source>
        <dbReference type="ARBA" id="ARBA00003091"/>
    </source>
</evidence>
<comment type="function">
    <text evidence="2">Extracellular metalloprotease that contributes to pathogenicity.</text>
</comment>
<evidence type="ECO:0000256" key="3">
    <source>
        <dbReference type="ARBA" id="ARBA00004613"/>
    </source>
</evidence>
<evidence type="ECO:0000256" key="8">
    <source>
        <dbReference type="ARBA" id="ARBA00022723"/>
    </source>
</evidence>
<evidence type="ECO:0000256" key="4">
    <source>
        <dbReference type="ARBA" id="ARBA00005988"/>
    </source>
</evidence>
<name>A0A8T9C7G9_9HELO</name>
<dbReference type="AlphaFoldDB" id="A0A8T9C7G9"/>
<comment type="caution">
    <text evidence="18">The sequence shown here is derived from an EMBL/GenBank/DDBJ whole genome shotgun (WGS) entry which is preliminary data.</text>
</comment>
<dbReference type="Gene3D" id="3.30.70.340">
    <property type="entry name" value="Metallocarboxypeptidase-like"/>
    <property type="match status" value="1"/>
</dbReference>
<accession>A0A8T9C7G9</accession>
<dbReference type="PANTHER" id="PTHR11705:SF143">
    <property type="entry name" value="SLL0236 PROTEIN"/>
    <property type="match status" value="1"/>
</dbReference>
<dbReference type="GO" id="GO:0005576">
    <property type="term" value="C:extracellular region"/>
    <property type="evidence" value="ECO:0007669"/>
    <property type="project" value="UniProtKB-SubCell"/>
</dbReference>
<evidence type="ECO:0000256" key="5">
    <source>
        <dbReference type="ARBA" id="ARBA00022525"/>
    </source>
</evidence>
<evidence type="ECO:0000256" key="10">
    <source>
        <dbReference type="ARBA" id="ARBA00022801"/>
    </source>
</evidence>
<keyword evidence="7" id="KW-0645">Protease</keyword>
<keyword evidence="5" id="KW-0964">Secreted</keyword>
<keyword evidence="6" id="KW-0121">Carboxypeptidase</keyword>
<dbReference type="PRINTS" id="PR00765">
    <property type="entry name" value="CRBOXYPTASEA"/>
</dbReference>
<keyword evidence="13" id="KW-0482">Metalloprotease</keyword>
<dbReference type="GO" id="GO:0008270">
    <property type="term" value="F:zinc ion binding"/>
    <property type="evidence" value="ECO:0007669"/>
    <property type="project" value="InterPro"/>
</dbReference>
<protein>
    <submittedName>
        <fullName evidence="18">Metallocarboxypeptidase A-like protein</fullName>
    </submittedName>
</protein>
<comment type="cofactor">
    <cofactor evidence="1">
        <name>Zn(2+)</name>
        <dbReference type="ChEBI" id="CHEBI:29105"/>
    </cofactor>
</comment>
<evidence type="ECO:0000256" key="13">
    <source>
        <dbReference type="ARBA" id="ARBA00023049"/>
    </source>
</evidence>
<evidence type="ECO:0000256" key="6">
    <source>
        <dbReference type="ARBA" id="ARBA00022645"/>
    </source>
</evidence>
<evidence type="ECO:0000256" key="11">
    <source>
        <dbReference type="ARBA" id="ARBA00022833"/>
    </source>
</evidence>
<keyword evidence="8" id="KW-0479">Metal-binding</keyword>
<proteinExistence type="inferred from homology"/>
<dbReference type="GO" id="GO:0004181">
    <property type="term" value="F:metallocarboxypeptidase activity"/>
    <property type="evidence" value="ECO:0007669"/>
    <property type="project" value="InterPro"/>
</dbReference>
<dbReference type="OrthoDB" id="3626597at2759"/>
<dbReference type="SUPFAM" id="SSF53187">
    <property type="entry name" value="Zn-dependent exopeptidases"/>
    <property type="match status" value="1"/>
</dbReference>
<keyword evidence="11" id="KW-0862">Zinc</keyword>
<comment type="subcellular location">
    <subcellularLocation>
        <location evidence="3">Secreted</location>
    </subcellularLocation>
</comment>
<keyword evidence="10" id="KW-0378">Hydrolase</keyword>
<sequence length="443" mass="48307">MRSQILPVILGLNTATGFAKVSYDGAKAMRIPTGEDVTPLLDIINKLSLPTWKGIANGVPVANSHVDLVVPAEQVDEFNKLMGSMPVEVMHEDLGASIADEGTMAAYAGELRISDSLMAKLTKDYPAGTPNATWFNSYHAYADHLQFLTDLTTTYPTQSEIITSGTSVQGRVITGIHFWGSGGKGSKPAVVFHSTVHAREWITTMVTEYFIYNLLTNYGSSTEIKGFVDKYDFYIFPVVNPDGFVYSQTTDRLWRKNRQTISTNTCVGRDINRNWPLQWSLTGGASTDPCAEDYKGKVVRQAAGDAPENKALLAYINNLAAGKGVQLYIDIHSYSQLFMTPYGYSCTAVTANNAVLQSLAKSTAAAIQAVYGTKYQYGPICSTIYKVTGGSVDYVNDVTKSKYVFTIELRDTGSNGFVLPASQILPSAVETYAGLRNLLINMV</sequence>
<dbReference type="CDD" id="cd03860">
    <property type="entry name" value="M14_CP_A-B_like"/>
    <property type="match status" value="1"/>
</dbReference>
<evidence type="ECO:0000256" key="12">
    <source>
        <dbReference type="ARBA" id="ARBA00023026"/>
    </source>
</evidence>
<feature type="active site" description="Proton donor/acceptor" evidence="16">
    <location>
        <position position="408"/>
    </location>
</feature>
<dbReference type="InterPro" id="IPR000834">
    <property type="entry name" value="Peptidase_M14"/>
</dbReference>
<dbReference type="Proteomes" id="UP000469558">
    <property type="component" value="Unassembled WGS sequence"/>
</dbReference>
<feature type="domain" description="Peptidase M14" evidence="17">
    <location>
        <begin position="137"/>
        <end position="442"/>
    </location>
</feature>
<dbReference type="PANTHER" id="PTHR11705">
    <property type="entry name" value="PROTEASE FAMILY M14 CARBOXYPEPTIDASE A,B"/>
    <property type="match status" value="1"/>
</dbReference>
<evidence type="ECO:0000313" key="18">
    <source>
        <dbReference type="EMBL" id="TVY81002.1"/>
    </source>
</evidence>
<keyword evidence="14" id="KW-0865">Zymogen</keyword>
<dbReference type="EMBL" id="QGMK01000569">
    <property type="protein sequence ID" value="TVY81002.1"/>
    <property type="molecule type" value="Genomic_DNA"/>
</dbReference>
<keyword evidence="19" id="KW-1185">Reference proteome</keyword>
<evidence type="ECO:0000256" key="14">
    <source>
        <dbReference type="ARBA" id="ARBA00023145"/>
    </source>
</evidence>
<evidence type="ECO:0000256" key="16">
    <source>
        <dbReference type="PROSITE-ProRule" id="PRU01379"/>
    </source>
</evidence>
<dbReference type="SMART" id="SM00631">
    <property type="entry name" value="Zn_pept"/>
    <property type="match status" value="1"/>
</dbReference>
<evidence type="ECO:0000256" key="7">
    <source>
        <dbReference type="ARBA" id="ARBA00022670"/>
    </source>
</evidence>
<gene>
    <name evidence="18" type="ORF">LSUE1_G004213</name>
</gene>
<evidence type="ECO:0000256" key="1">
    <source>
        <dbReference type="ARBA" id="ARBA00001947"/>
    </source>
</evidence>
<dbReference type="PROSITE" id="PS52035">
    <property type="entry name" value="PEPTIDASE_M14"/>
    <property type="match status" value="1"/>
</dbReference>
<dbReference type="InterPro" id="IPR036990">
    <property type="entry name" value="M14A-like_propep"/>
</dbReference>
<keyword evidence="15" id="KW-1015">Disulfide bond</keyword>
<evidence type="ECO:0000256" key="9">
    <source>
        <dbReference type="ARBA" id="ARBA00022729"/>
    </source>
</evidence>
<evidence type="ECO:0000259" key="17">
    <source>
        <dbReference type="PROSITE" id="PS52035"/>
    </source>
</evidence>
<dbReference type="FunFam" id="3.40.630.10:FF:000165">
    <property type="entry name" value="Glucan 1,4-alpha-glucosidase, putative"/>
    <property type="match status" value="1"/>
</dbReference>
<keyword evidence="9" id="KW-0732">Signal</keyword>
<dbReference type="InterPro" id="IPR003146">
    <property type="entry name" value="M14A_act_pep"/>
</dbReference>
<dbReference type="PROSITE" id="PS00132">
    <property type="entry name" value="CARBOXYPEPT_ZN_1"/>
    <property type="match status" value="1"/>
</dbReference>
<organism evidence="18 19">
    <name type="scientific">Lachnellula suecica</name>
    <dbReference type="NCBI Taxonomy" id="602035"/>
    <lineage>
        <taxon>Eukaryota</taxon>
        <taxon>Fungi</taxon>
        <taxon>Dikarya</taxon>
        <taxon>Ascomycota</taxon>
        <taxon>Pezizomycotina</taxon>
        <taxon>Leotiomycetes</taxon>
        <taxon>Helotiales</taxon>
        <taxon>Lachnaceae</taxon>
        <taxon>Lachnellula</taxon>
    </lineage>
</organism>
<dbReference type="InterPro" id="IPR057246">
    <property type="entry name" value="CARBOXYPEPT_ZN_1"/>
</dbReference>
<dbReference type="GO" id="GO:0006508">
    <property type="term" value="P:proteolysis"/>
    <property type="evidence" value="ECO:0007669"/>
    <property type="project" value="UniProtKB-KW"/>
</dbReference>
<dbReference type="Gene3D" id="3.40.630.10">
    <property type="entry name" value="Zn peptidases"/>
    <property type="match status" value="1"/>
</dbReference>
<reference evidence="18 19" key="1">
    <citation type="submission" date="2018-05" db="EMBL/GenBank/DDBJ databases">
        <title>Genome sequencing and assembly of the regulated plant pathogen Lachnellula willkommii and related sister species for the development of diagnostic species identification markers.</title>
        <authorList>
            <person name="Giroux E."/>
            <person name="Bilodeau G."/>
        </authorList>
    </citation>
    <scope>NUCLEOTIDE SEQUENCE [LARGE SCALE GENOMIC DNA]</scope>
    <source>
        <strain evidence="18 19">CBS 268.59</strain>
    </source>
</reference>
<evidence type="ECO:0000256" key="15">
    <source>
        <dbReference type="ARBA" id="ARBA00023157"/>
    </source>
</evidence>
<keyword evidence="12" id="KW-0843">Virulence</keyword>
<dbReference type="Pfam" id="PF02244">
    <property type="entry name" value="Propep_M14"/>
    <property type="match status" value="1"/>
</dbReference>
<comment type="similarity">
    <text evidence="4 16">Belongs to the peptidase M14 family.</text>
</comment>
<dbReference type="Pfam" id="PF00246">
    <property type="entry name" value="Peptidase_M14"/>
    <property type="match status" value="1"/>
</dbReference>
<dbReference type="SUPFAM" id="SSF54897">
    <property type="entry name" value="Protease propeptides/inhibitors"/>
    <property type="match status" value="1"/>
</dbReference>